<organism evidence="6 7">
    <name type="scientific">Marinicella sediminis</name>
    <dbReference type="NCBI Taxonomy" id="1792834"/>
    <lineage>
        <taxon>Bacteria</taxon>
        <taxon>Pseudomonadati</taxon>
        <taxon>Pseudomonadota</taxon>
        <taxon>Gammaproteobacteria</taxon>
        <taxon>Lysobacterales</taxon>
        <taxon>Marinicellaceae</taxon>
        <taxon>Marinicella</taxon>
    </lineage>
</organism>
<dbReference type="RefSeq" id="WP_077409789.1">
    <property type="nucleotide sequence ID" value="NZ_JBHRTS010000001.1"/>
</dbReference>
<dbReference type="EMBL" id="JBHRTS010000001">
    <property type="protein sequence ID" value="MFC3193138.1"/>
    <property type="molecule type" value="Genomic_DNA"/>
</dbReference>
<sequence length="386" mass="42848">MKLLQLKHINKIYPHVANNKQRVRGMLNILFNRQEASGAHVLKDIDLTVNQGESLAIIGHNGAGKSTLLKIISGVIQPTSGKLSIDCGIGALLELGSGFDPEYSGIDNLKMAAAMAGLTGEVAKTKIHRMIEFADIGDYINEPVKNYSSGMVVRLGFSVITETKPELLITDEILAVGDEGFQLKCLNWIDQYLSDGGTLLLVSHSIYHVQKLCRKAIWLDHGAVKLAGDVFTVSQAYQASITDPAKLPSGAEVNRSTYHIYDAHILVNDEQHERLPFNSDVELLVQVYTPDEQIPGICFGIATQQDQPVYGTYSELHQARPVRNTDGLLEYRISLPGLKLLPGHYEFKFHCMTPENIQMIDTFKKMVQITGESREHGPVQIETRWQ</sequence>
<accession>A0ABV7J8Z2</accession>
<dbReference type="InterPro" id="IPR003439">
    <property type="entry name" value="ABC_transporter-like_ATP-bd"/>
</dbReference>
<evidence type="ECO:0000256" key="2">
    <source>
        <dbReference type="ARBA" id="ARBA00022448"/>
    </source>
</evidence>
<protein>
    <submittedName>
        <fullName evidence="6">Polysaccharide ABC transporter ATP-binding protein</fullName>
    </submittedName>
</protein>
<proteinExistence type="inferred from homology"/>
<dbReference type="PROSITE" id="PS50893">
    <property type="entry name" value="ABC_TRANSPORTER_2"/>
    <property type="match status" value="1"/>
</dbReference>
<evidence type="ECO:0000313" key="6">
    <source>
        <dbReference type="EMBL" id="MFC3193138.1"/>
    </source>
</evidence>
<dbReference type="Pfam" id="PF00005">
    <property type="entry name" value="ABC_tran"/>
    <property type="match status" value="1"/>
</dbReference>
<dbReference type="SUPFAM" id="SSF52540">
    <property type="entry name" value="P-loop containing nucleoside triphosphate hydrolases"/>
    <property type="match status" value="1"/>
</dbReference>
<dbReference type="InterPro" id="IPR003593">
    <property type="entry name" value="AAA+_ATPase"/>
</dbReference>
<gene>
    <name evidence="6" type="ORF">ACFODZ_02675</name>
</gene>
<keyword evidence="4 6" id="KW-0067">ATP-binding</keyword>
<reference evidence="7" key="1">
    <citation type="journal article" date="2019" name="Int. J. Syst. Evol. Microbiol.">
        <title>The Global Catalogue of Microorganisms (GCM) 10K type strain sequencing project: providing services to taxonomists for standard genome sequencing and annotation.</title>
        <authorList>
            <consortium name="The Broad Institute Genomics Platform"/>
            <consortium name="The Broad Institute Genome Sequencing Center for Infectious Disease"/>
            <person name="Wu L."/>
            <person name="Ma J."/>
        </authorList>
    </citation>
    <scope>NUCLEOTIDE SEQUENCE [LARGE SCALE GENOMIC DNA]</scope>
    <source>
        <strain evidence="7">KCTC 42953</strain>
    </source>
</reference>
<dbReference type="InterPro" id="IPR050683">
    <property type="entry name" value="Bact_Polysacc_Export_ATP-bd"/>
</dbReference>
<dbReference type="Proteomes" id="UP001595533">
    <property type="component" value="Unassembled WGS sequence"/>
</dbReference>
<comment type="caution">
    <text evidence="6">The sequence shown here is derived from an EMBL/GenBank/DDBJ whole genome shotgun (WGS) entry which is preliminary data.</text>
</comment>
<keyword evidence="2" id="KW-0813">Transport</keyword>
<comment type="similarity">
    <text evidence="1">Belongs to the ABC transporter superfamily.</text>
</comment>
<dbReference type="Gene3D" id="3.40.50.300">
    <property type="entry name" value="P-loop containing nucleotide triphosphate hydrolases"/>
    <property type="match status" value="1"/>
</dbReference>
<feature type="domain" description="ABC transporter" evidence="5">
    <location>
        <begin position="4"/>
        <end position="246"/>
    </location>
</feature>
<evidence type="ECO:0000256" key="3">
    <source>
        <dbReference type="ARBA" id="ARBA00022741"/>
    </source>
</evidence>
<evidence type="ECO:0000256" key="4">
    <source>
        <dbReference type="ARBA" id="ARBA00022840"/>
    </source>
</evidence>
<evidence type="ECO:0000256" key="1">
    <source>
        <dbReference type="ARBA" id="ARBA00005417"/>
    </source>
</evidence>
<dbReference type="CDD" id="cd03220">
    <property type="entry name" value="ABC_KpsT_Wzt"/>
    <property type="match status" value="1"/>
</dbReference>
<dbReference type="InterPro" id="IPR015860">
    <property type="entry name" value="ABC_transpr_TagH-like"/>
</dbReference>
<dbReference type="GO" id="GO:0005524">
    <property type="term" value="F:ATP binding"/>
    <property type="evidence" value="ECO:0007669"/>
    <property type="project" value="UniProtKB-KW"/>
</dbReference>
<name>A0ABV7J8Z2_9GAMM</name>
<dbReference type="SMART" id="SM00382">
    <property type="entry name" value="AAA"/>
    <property type="match status" value="1"/>
</dbReference>
<evidence type="ECO:0000313" key="7">
    <source>
        <dbReference type="Proteomes" id="UP001595533"/>
    </source>
</evidence>
<dbReference type="InterPro" id="IPR027417">
    <property type="entry name" value="P-loop_NTPase"/>
</dbReference>
<keyword evidence="7" id="KW-1185">Reference proteome</keyword>
<dbReference type="PANTHER" id="PTHR46743:SF2">
    <property type="entry name" value="TEICHOIC ACIDS EXPORT ATP-BINDING PROTEIN TAGH"/>
    <property type="match status" value="1"/>
</dbReference>
<dbReference type="PANTHER" id="PTHR46743">
    <property type="entry name" value="TEICHOIC ACIDS EXPORT ATP-BINDING PROTEIN TAGH"/>
    <property type="match status" value="1"/>
</dbReference>
<keyword evidence="3" id="KW-0547">Nucleotide-binding</keyword>
<evidence type="ECO:0000259" key="5">
    <source>
        <dbReference type="PROSITE" id="PS50893"/>
    </source>
</evidence>